<dbReference type="HGNC" id="HGNC:11949">
    <property type="gene designation" value="TNNT2"/>
</dbReference>
<sequence>MSDIEEVVEEYEEEEQEGKRKRVYSFGSKTAWFETDPPLLSSLAAWTSLLSRSSC</sequence>
<dbReference type="ExpressionAtlas" id="A0A590UJV2">
    <property type="expression patterns" value="baseline and differential"/>
</dbReference>
<dbReference type="OrthoDB" id="330499at2759"/>
<reference evidence="1 2" key="3">
    <citation type="journal article" date="2006" name="Nature">
        <title>The DNA sequence and biological annotation of human chromosome 1.</title>
        <authorList>
            <person name="Gregory S.G."/>
            <person name="Barlow K.F."/>
            <person name="McLay K.E."/>
            <person name="Kaul R."/>
            <person name="Swarbreck D."/>
            <person name="Dunham A."/>
            <person name="Scott C.E."/>
            <person name="Howe K.L."/>
            <person name="Woodfine K."/>
            <person name="Spencer C.C."/>
            <person name="Jones M.C."/>
            <person name="Gillson C."/>
            <person name="Searle S."/>
            <person name="Zhou Y."/>
            <person name="Kokocinski F."/>
            <person name="McDonald L."/>
            <person name="Evans R."/>
            <person name="Phillips K."/>
            <person name="Atkinson A."/>
            <person name="Cooper R."/>
            <person name="Jones C."/>
            <person name="Hall R.E."/>
            <person name="Andrews T.D."/>
            <person name="Lloyd C."/>
            <person name="Ainscough R."/>
            <person name="Almeida J.P."/>
            <person name="Ambrose K.D."/>
            <person name="Anderson F."/>
            <person name="Andrew R.W."/>
            <person name="Ashwell R.I."/>
            <person name="Aubin K."/>
            <person name="Babbage A.K."/>
            <person name="Bagguley C.L."/>
            <person name="Bailey J."/>
            <person name="Beasley H."/>
            <person name="Bethel G."/>
            <person name="Bird C.P."/>
            <person name="Bray-Allen S."/>
            <person name="Brown J.Y."/>
            <person name="Brown A.J."/>
            <person name="Buckley D."/>
            <person name="Burton J."/>
            <person name="Bye J."/>
            <person name="Carder C."/>
            <person name="Chapman J.C."/>
            <person name="Clark S.Y."/>
            <person name="Clarke G."/>
            <person name="Clee C."/>
            <person name="Cobley V."/>
            <person name="Collier R.E."/>
            <person name="Corby N."/>
            <person name="Coville G.J."/>
            <person name="Davies J."/>
            <person name="Deadman R."/>
            <person name="Dunn M."/>
            <person name="Earthrowl M."/>
            <person name="Ellington A.G."/>
            <person name="Errington H."/>
            <person name="Frankish A."/>
            <person name="Frankland J."/>
            <person name="French L."/>
            <person name="Garner P."/>
            <person name="Garnett J."/>
            <person name="Gay L."/>
            <person name="Ghori M.R."/>
            <person name="Gibson R."/>
            <person name="Gilby L.M."/>
            <person name="Gillett W."/>
            <person name="Glithero R.J."/>
            <person name="Grafham D.V."/>
            <person name="Griffiths C."/>
            <person name="Griffiths-Jones S."/>
            <person name="Grocock R."/>
            <person name="Hammond S."/>
            <person name="Harrison E.S."/>
            <person name="Hart E."/>
            <person name="Haugen E."/>
            <person name="Heath P.D."/>
            <person name="Holmes S."/>
            <person name="Holt K."/>
            <person name="Howden P.J."/>
            <person name="Hunt A.R."/>
            <person name="Hunt S.E."/>
            <person name="Hunter G."/>
            <person name="Isherwood J."/>
            <person name="James R."/>
            <person name="Johnson C."/>
            <person name="Johnson D."/>
            <person name="Joy A."/>
            <person name="Kay M."/>
            <person name="Kershaw J.K."/>
            <person name="Kibukawa M."/>
            <person name="Kimberley A.M."/>
            <person name="King A."/>
            <person name="Knights A.J."/>
            <person name="Lad H."/>
            <person name="Laird G."/>
            <person name="Lawlor S."/>
            <person name="Leongamornlert D.A."/>
            <person name="Lloyd D.M."/>
            <person name="Loveland J."/>
            <person name="Lovell J."/>
            <person name="Lush M.J."/>
            <person name="Lyne R."/>
            <person name="Martin S."/>
            <person name="Mashreghi-Mohammadi M."/>
            <person name="Matthews L."/>
            <person name="Matthews N.S."/>
            <person name="McLaren S."/>
            <person name="Milne S."/>
            <person name="Mistry S."/>
            <person name="Moore M.J."/>
            <person name="Nickerson T."/>
            <person name="O'Dell C.N."/>
            <person name="Oliver K."/>
            <person name="Palmeiri A."/>
            <person name="Palmer S.A."/>
            <person name="Parker A."/>
            <person name="Patel D."/>
            <person name="Pearce A.V."/>
            <person name="Peck A.I."/>
            <person name="Pelan S."/>
            <person name="Phelps K."/>
            <person name="Phillimore B.J."/>
            <person name="Plumb R."/>
            <person name="Rajan J."/>
            <person name="Raymond C."/>
            <person name="Rouse G."/>
            <person name="Saenphimmachak C."/>
            <person name="Sehra H.K."/>
            <person name="Sheridan E."/>
            <person name="Shownkeen R."/>
            <person name="Sims S."/>
            <person name="Skuce C.D."/>
            <person name="Smith M."/>
            <person name="Steward C."/>
            <person name="Subramanian S."/>
            <person name="Sycamore N."/>
            <person name="Tracey A."/>
            <person name="Tromans A."/>
            <person name="Van Helmond Z."/>
            <person name="Wall M."/>
            <person name="Wallis J.M."/>
            <person name="White S."/>
            <person name="Whitehead S.L."/>
            <person name="Wilkinson J.E."/>
            <person name="Willey D.L."/>
            <person name="Williams H."/>
            <person name="Wilming L."/>
            <person name="Wray P.W."/>
            <person name="Wu Z."/>
            <person name="Coulson A."/>
            <person name="Vaudin M."/>
            <person name="Sulston J.E."/>
            <person name="Durbin R."/>
            <person name="Hubbard T."/>
            <person name="Wooster R."/>
            <person name="Dunham I."/>
            <person name="Carter N.P."/>
            <person name="McVean G."/>
            <person name="Ross M.T."/>
            <person name="Harrow J."/>
            <person name="Olson M.V."/>
            <person name="Beck S."/>
            <person name="Rogers J."/>
            <person name="Bentley D.R."/>
            <person name="Banerjee R."/>
            <person name="Bryant S.P."/>
            <person name="Burford D.C."/>
            <person name="Burrill W.D."/>
            <person name="Clegg S.M."/>
            <person name="Dhami P."/>
            <person name="Dovey O."/>
            <person name="Faulkner L.M."/>
            <person name="Gribble S.M."/>
            <person name="Langford C.F."/>
            <person name="Pandian R.D."/>
            <person name="Porter K.M."/>
            <person name="Prigmore E."/>
        </authorList>
    </citation>
    <scope>NUCLEOTIDE SEQUENCE [LARGE SCALE GENOMIC DNA]</scope>
</reference>
<reference evidence="1" key="4">
    <citation type="submission" date="2025-08" db="UniProtKB">
        <authorList>
            <consortium name="Ensembl"/>
        </authorList>
    </citation>
    <scope>IDENTIFICATION</scope>
</reference>
<organism evidence="1 2">
    <name type="scientific">Homo sapiens</name>
    <name type="common">Human</name>
    <dbReference type="NCBI Taxonomy" id="9606"/>
    <lineage>
        <taxon>Eukaryota</taxon>
        <taxon>Metazoa</taxon>
        <taxon>Chordata</taxon>
        <taxon>Craniata</taxon>
        <taxon>Vertebrata</taxon>
        <taxon>Euteleostomi</taxon>
        <taxon>Mammalia</taxon>
        <taxon>Eutheria</taxon>
        <taxon>Euarchontoglires</taxon>
        <taxon>Primates</taxon>
        <taxon>Haplorrhini</taxon>
        <taxon>Catarrhini</taxon>
        <taxon>Hominidae</taxon>
        <taxon>Homo</taxon>
    </lineage>
</organism>
<reference evidence="1 2" key="1">
    <citation type="journal article" date="2001" name="Nature">
        <title>Initial sequencing and analysis of the human genome.</title>
        <authorList>
            <consortium name="International Human Genome Sequencing Consortium"/>
            <person name="Lander E.S."/>
            <person name="Linton L.M."/>
            <person name="Birren B."/>
            <person name="Nusbaum C."/>
            <person name="Zody M.C."/>
            <person name="Baldwin J."/>
            <person name="Devon K."/>
            <person name="Dewar K."/>
            <person name="Doyle M."/>
            <person name="FitzHugh W."/>
            <person name="Funke R."/>
            <person name="Gage D."/>
            <person name="Harris K."/>
            <person name="Heaford A."/>
            <person name="Howland J."/>
            <person name="Kann L."/>
            <person name="Lehoczky J."/>
            <person name="LeVine R."/>
            <person name="McEwan P."/>
            <person name="McKernan K."/>
            <person name="Meldrim J."/>
            <person name="Mesirov J.P."/>
            <person name="Miranda C."/>
            <person name="Morris W."/>
            <person name="Naylor J."/>
            <person name="Raymond C."/>
            <person name="Rosetti M."/>
            <person name="Santos R."/>
            <person name="Sheridan A."/>
            <person name="Sougnez C."/>
            <person name="Stange-Thomann N."/>
            <person name="Stojanovic N."/>
            <person name="Subramanian A."/>
            <person name="Wyman D."/>
            <person name="Rogers J."/>
            <person name="Sulston J."/>
            <person name="Ainscough R."/>
            <person name="Beck S."/>
            <person name="Bentley D."/>
            <person name="Burton J."/>
            <person name="Clee C."/>
            <person name="Carter N."/>
            <person name="Coulson A."/>
            <person name="Deadman R."/>
            <person name="Deloukas P."/>
            <person name="Dunham A."/>
            <person name="Dunham I."/>
            <person name="Durbin R."/>
            <person name="French L."/>
            <person name="Grafham D."/>
            <person name="Gregory S."/>
            <person name="Hubbard T."/>
            <person name="Humphray S."/>
            <person name="Hunt A."/>
            <person name="Jones M."/>
            <person name="Lloyd C."/>
            <person name="McMurray A."/>
            <person name="Matthews L."/>
            <person name="Mercer S."/>
            <person name="Milne S."/>
            <person name="Mullikin J.C."/>
            <person name="Mungall A."/>
            <person name="Plumb R."/>
            <person name="Ross M."/>
            <person name="Shownkeen R."/>
            <person name="Sims S."/>
            <person name="Waterston R.H."/>
            <person name="Wilson R.K."/>
            <person name="Hillier L.W."/>
            <person name="McPherson J.D."/>
            <person name="Marra M.A."/>
            <person name="Mardis E.R."/>
            <person name="Fulton L.A."/>
            <person name="Chinwalla A.T."/>
            <person name="Pepin K.H."/>
            <person name="Gish W.R."/>
            <person name="Chissoe S.L."/>
            <person name="Wendl M.C."/>
            <person name="Delehaunty K.D."/>
            <person name="Miner T.L."/>
            <person name="Delehaunty A."/>
            <person name="Kramer J.B."/>
            <person name="Cook L.L."/>
            <person name="Fulton R.S."/>
            <person name="Johnson D.L."/>
            <person name="Minx P.J."/>
            <person name="Clifton S.W."/>
            <person name="Hawkins T."/>
            <person name="Branscomb E."/>
            <person name="Predki P."/>
            <person name="Richardson P."/>
            <person name="Wenning S."/>
            <person name="Slezak T."/>
            <person name="Doggett N."/>
            <person name="Cheng J.F."/>
            <person name="Olsen A."/>
            <person name="Lucas S."/>
            <person name="Elkin C."/>
            <person name="Uberbacher E."/>
            <person name="Frazier M."/>
            <person name="Gibbs R.A."/>
            <person name="Muzny D.M."/>
            <person name="Scherer S.E."/>
            <person name="Bouck J.B."/>
            <person name="Sodergren E.J."/>
            <person name="Worley K.C."/>
            <person name="Rives C.M."/>
            <person name="Gorrell J.H."/>
            <person name="Metzker M.L."/>
            <person name="Naylor S.L."/>
            <person name="Kucherlapati R.S."/>
            <person name="Nelson D.L."/>
            <person name="Weinstock G.M."/>
            <person name="Sakaki Y."/>
            <person name="Fujiyama A."/>
            <person name="Hattori M."/>
            <person name="Yada T."/>
            <person name="Toyoda A."/>
            <person name="Itoh T."/>
            <person name="Kawagoe C."/>
            <person name="Watanabe H."/>
            <person name="Totoki Y."/>
            <person name="Taylor T."/>
            <person name="Weissenbach J."/>
            <person name="Heilig R."/>
            <person name="Saurin W."/>
            <person name="Artiguenave F."/>
            <person name="Brottier P."/>
            <person name="Bruls T."/>
            <person name="Pelletier E."/>
            <person name="Robert C."/>
            <person name="Wincker P."/>
            <person name="Smith D.R."/>
            <person name="Doucette-Stamm L."/>
            <person name="Rubenfield M."/>
            <person name="Weinstock K."/>
            <person name="Lee H.M."/>
            <person name="Dubois J."/>
            <person name="Rosenthal A."/>
            <person name="Platzer M."/>
            <person name="Nyakatura G."/>
            <person name="Taudien S."/>
            <person name="Rump A."/>
            <person name="Yang H."/>
            <person name="Yu J."/>
            <person name="Wang J."/>
            <person name="Huang G."/>
            <person name="Gu J."/>
            <person name="Hood L."/>
            <person name="Rowen L."/>
            <person name="Madan A."/>
            <person name="Qin S."/>
            <person name="Davis R.W."/>
            <person name="Federspiel N.A."/>
            <person name="Abola A.P."/>
            <person name="Proctor M.J."/>
            <person name="Myers R.M."/>
            <person name="Schmutz J."/>
            <person name="Dickson M."/>
            <person name="Grimwood J."/>
            <person name="Cox D.R."/>
            <person name="Olson M.V."/>
            <person name="Kaul R."/>
            <person name="Raymond C."/>
            <person name="Shimizu N."/>
            <person name="Kawasaki K."/>
            <person name="Minoshima S."/>
            <person name="Evans G.A."/>
            <person name="Athanasiou M."/>
            <person name="Schultz R."/>
            <person name="Roe B.A."/>
            <person name="Chen F."/>
            <person name="Pan H."/>
            <person name="Ramser J."/>
            <person name="Lehrach H."/>
            <person name="Reinhardt R."/>
            <person name="McCombie W.R."/>
            <person name="de la Bastide M."/>
            <person name="Dedhia N."/>
            <person name="Blocker H."/>
            <person name="Hornischer K."/>
            <person name="Nordsiek G."/>
            <person name="Agarwala R."/>
            <person name="Aravind L."/>
            <person name="Bailey J.A."/>
            <person name="Bateman A."/>
            <person name="Batzoglou S."/>
            <person name="Birney E."/>
            <person name="Bork P."/>
            <person name="Brown D.G."/>
            <person name="Burge C.B."/>
            <person name="Cerutti L."/>
            <person name="Chen H.C."/>
            <person name="Church D."/>
            <person name="Clamp M."/>
            <person name="Copley R.R."/>
            <person name="Doerks T."/>
            <person name="Eddy S.R."/>
            <person name="Eichler E.E."/>
            <person name="Furey T.S."/>
            <person name="Galagan J."/>
            <person name="Gilbert J.G."/>
            <person name="Harmon C."/>
            <person name="Hayashizaki Y."/>
            <person name="Haussler D."/>
            <person name="Hermjakob H."/>
            <person name="Hokamp K."/>
            <person name="Jang W."/>
            <person name="Johnson L.S."/>
            <person name="Jones T.A."/>
            <person name="Kasif S."/>
            <person name="Kaspryzk A."/>
            <person name="Kennedy S."/>
            <person name="Kent W.J."/>
            <person name="Kitts P."/>
            <person name="Koonin E.V."/>
            <person name="Korf I."/>
            <person name="Kulp D."/>
            <person name="Lancet D."/>
            <person name="Lowe T.M."/>
            <person name="McLysaght A."/>
            <person name="Mikkelsen T."/>
            <person name="Moran J.V."/>
            <person name="Mulder N."/>
            <person name="Pollara V.J."/>
            <person name="Ponting C.P."/>
            <person name="Schuler G."/>
            <person name="Schultz J."/>
            <person name="Slater G."/>
            <person name="Smit A.F."/>
            <person name="Stupka E."/>
            <person name="Szustakowski J."/>
            <person name="Thierry-Mieg D."/>
            <person name="Thierry-Mieg J."/>
            <person name="Wagner L."/>
            <person name="Wallis J."/>
            <person name="Wheeler R."/>
            <person name="Williams A."/>
            <person name="Wolf Y.I."/>
            <person name="Wolfe K.H."/>
            <person name="Yang S.P."/>
            <person name="Yeh R.F."/>
            <person name="Collins F."/>
            <person name="Guyer M.S."/>
            <person name="Peterson J."/>
            <person name="Felsenfeld A."/>
            <person name="Wetterstrand K.A."/>
            <person name="Patrinos A."/>
            <person name="Morgan M.J."/>
            <person name="de Jong P."/>
            <person name="Catanese J.J."/>
            <person name="Osoegawa K."/>
            <person name="Shizuya H."/>
            <person name="Choi S."/>
            <person name="Chen Y.J."/>
        </authorList>
    </citation>
    <scope>NUCLEOTIDE SEQUENCE [LARGE SCALE GENOMIC DNA]</scope>
</reference>
<reference evidence="1" key="5">
    <citation type="submission" date="2025-09" db="UniProtKB">
        <authorList>
            <consortium name="Ensembl"/>
        </authorList>
    </citation>
    <scope>IDENTIFICATION</scope>
</reference>
<accession>A0A590UJV2</accession>
<dbReference type="SMR" id="A0A590UJV2"/>
<dbReference type="Proteomes" id="UP000005640">
    <property type="component" value="Chromosome 1"/>
</dbReference>
<reference evidence="1 2" key="2">
    <citation type="journal article" date="2004" name="Nature">
        <title>Finishing the euchromatic sequence of the human genome.</title>
        <authorList>
            <consortium name="International Human Genome Sequencing Consortium"/>
        </authorList>
    </citation>
    <scope>NUCLEOTIDE SEQUENCE [LARGE SCALE GENOMIC DNA]</scope>
</reference>
<evidence type="ECO:0000313" key="2">
    <source>
        <dbReference type="Proteomes" id="UP000005640"/>
    </source>
</evidence>
<dbReference type="VEuPathDB" id="HostDB:ENSG00000118194"/>
<dbReference type="OpenTargets" id="ENSG00000118194"/>
<dbReference type="Ensembl" id="ENST00000663843.1">
    <property type="protein sequence ID" value="ENSP00000499590.1"/>
    <property type="gene ID" value="ENSG00000118194.23"/>
</dbReference>
<dbReference type="EMBL" id="AC119427">
    <property type="status" value="NOT_ANNOTATED_CDS"/>
    <property type="molecule type" value="Genomic_DNA"/>
</dbReference>
<protein>
    <submittedName>
        <fullName evidence="1">Troponin T2, cardiac type</fullName>
    </submittedName>
</protein>
<gene>
    <name evidence="1" type="primary">TNNT2</name>
</gene>
<dbReference type="GeneTree" id="ENSGT00940000154709"/>
<proteinExistence type="predicted"/>
<dbReference type="Bgee" id="ENSG00000118194">
    <property type="expression patterns" value="Expressed in apex of heart and 94 other cell types or tissues"/>
</dbReference>
<name>A0A590UJV2_HUMAN</name>
<evidence type="ECO:0000313" key="1">
    <source>
        <dbReference type="Ensembl" id="ENSP00000499590.1"/>
    </source>
</evidence>
<dbReference type="AlphaFoldDB" id="A0A590UJV2"/>
<dbReference type="Ensembl" id="ENST00000663843.1">
    <property type="protein sequence ID" value="ENSP00000499590.1"/>
    <property type="gene ID" value="ENSG00000118194.22"/>
</dbReference>
<keyword evidence="2" id="KW-1185">Reference proteome</keyword>